<gene>
    <name evidence="1" type="ORF">MML48_1g04666</name>
</gene>
<keyword evidence="1" id="KW-0808">Transferase</keyword>
<sequence>MSPTKEREARLESNREDMKEVNSSFAKVLKRTKELEKLVKESTKTKVEIKHMTRELAYLVNNLEKSINKYQAQHDCIQHKRHTKALEVGTQTETVGKSVGIQAERSDIELERQKVEAEIRNEFKMALDSDSGFAGLTKLLDQKWPEDMFERTRVVYAGGADLNTESDLALLIDPARVREDKAVYGLLKIHPDLGDVTEKSDGHLDYMVKTVATRTRNQETSERTTAIYILPLKIDVEGVNHMEIVYDMMKELRLNVHIHPTDKIRLFLGEGLNAEYVRKMTEFIFHGLGINFTLVTSSGTPKAPQNSVGKPAAGKVVVKCGSSTYADLLKTVKEKVDLRQVGVNIKAIKKTARGDLMLEVDGDVRKADTLKQAISKNIDNEVNIANKMVTIHVLDIDATTTKNEVEEVIRRAVNSELMTGNIDRGNAAMDLMYKVAEEEMADIVIMAEPTPKRVQHSEWIVDNRTDVAIRIRNKNVRILNKGLGDGYVWVETQGIIIYGCYISPNINLASFTNFQQNLRRDMKKHQKEILVGGDFNAKSYLWGSAVEDKRGKLLAEWMAEDHLIVHNRGDVATFVRGNSRSYIDLTFSTRKIAGSVINWRVIEDESLSFHRHITYEYREERIEDPSPKSKIGWRVQPHKMDKMTAEVGNILQSGNETWSAESLASAINIACNRTFAKKRNGARRPVYWWTDNVAEARKNCIQKRRAMVRSNKGADEEKRSLCHTEYIRSDGLSYPLPDIRSIKKMDTTTLISKILVKIPGISANLWWKARLPENGSHPPRKPYLLIDNRILDPGNLFIPVKENTDLTVSCVVDGGNPRPTLSWELTLGSLALLDAPEVPYQALNLSETVREQKVGARNDARLERVMRTHHNATLTCIVHHIALLQPLNVSLLLDVQCEFLF</sequence>
<name>A0ACB9TT47_HOLOL</name>
<dbReference type="EMBL" id="CM043015">
    <property type="protein sequence ID" value="KAI4470019.1"/>
    <property type="molecule type" value="Genomic_DNA"/>
</dbReference>
<evidence type="ECO:0000313" key="1">
    <source>
        <dbReference type="EMBL" id="KAI4470019.1"/>
    </source>
</evidence>
<proteinExistence type="predicted"/>
<protein>
    <submittedName>
        <fullName evidence="1">Reverse transcriptase</fullName>
    </submittedName>
</protein>
<reference evidence="1" key="1">
    <citation type="submission" date="2022-04" db="EMBL/GenBank/DDBJ databases">
        <title>Chromosome-scale genome assembly of Holotrichia oblita Faldermann.</title>
        <authorList>
            <person name="Rongchong L."/>
        </authorList>
    </citation>
    <scope>NUCLEOTIDE SEQUENCE</scope>
    <source>
        <strain evidence="1">81SQS9</strain>
    </source>
</reference>
<evidence type="ECO:0000313" key="2">
    <source>
        <dbReference type="Proteomes" id="UP001056778"/>
    </source>
</evidence>
<organism evidence="1 2">
    <name type="scientific">Holotrichia oblita</name>
    <name type="common">Chafer beetle</name>
    <dbReference type="NCBI Taxonomy" id="644536"/>
    <lineage>
        <taxon>Eukaryota</taxon>
        <taxon>Metazoa</taxon>
        <taxon>Ecdysozoa</taxon>
        <taxon>Arthropoda</taxon>
        <taxon>Hexapoda</taxon>
        <taxon>Insecta</taxon>
        <taxon>Pterygota</taxon>
        <taxon>Neoptera</taxon>
        <taxon>Endopterygota</taxon>
        <taxon>Coleoptera</taxon>
        <taxon>Polyphaga</taxon>
        <taxon>Scarabaeiformia</taxon>
        <taxon>Scarabaeidae</taxon>
        <taxon>Melolonthinae</taxon>
        <taxon>Holotrichia</taxon>
    </lineage>
</organism>
<comment type="caution">
    <text evidence="1">The sequence shown here is derived from an EMBL/GenBank/DDBJ whole genome shotgun (WGS) entry which is preliminary data.</text>
</comment>
<keyword evidence="1" id="KW-0548">Nucleotidyltransferase</keyword>
<accession>A0ACB9TT47</accession>
<keyword evidence="2" id="KW-1185">Reference proteome</keyword>
<dbReference type="Proteomes" id="UP001056778">
    <property type="component" value="Chromosome 1"/>
</dbReference>
<keyword evidence="1" id="KW-0695">RNA-directed DNA polymerase</keyword>